<evidence type="ECO:0000256" key="3">
    <source>
        <dbReference type="ARBA" id="ARBA00035306"/>
    </source>
</evidence>
<evidence type="ECO:0000313" key="8">
    <source>
        <dbReference type="Proteomes" id="UP000007819"/>
    </source>
</evidence>
<dbReference type="Proteomes" id="UP000007819">
    <property type="component" value="Chromosome A2"/>
</dbReference>
<comment type="similarity">
    <text evidence="2 6">Belongs to the QNG1 protein family.</text>
</comment>
<dbReference type="PANTHER" id="PTHR21314">
    <property type="entry name" value="QUEUOSINE 5'-PHOSPHATE N-GLYCOSYLASE_HYDROLASE-RELATED"/>
    <property type="match status" value="1"/>
</dbReference>
<accession>A0A8R2B5I5</accession>
<dbReference type="KEGG" id="api:100159537"/>
<evidence type="ECO:0000256" key="5">
    <source>
        <dbReference type="ARBA" id="ARBA00048204"/>
    </source>
</evidence>
<keyword evidence="1 6" id="KW-0378">Hydrolase</keyword>
<dbReference type="RefSeq" id="XP_008182487.1">
    <property type="nucleotide sequence ID" value="XM_008184265.2"/>
</dbReference>
<dbReference type="GO" id="GO:0006400">
    <property type="term" value="P:tRNA modification"/>
    <property type="evidence" value="ECO:0007669"/>
    <property type="project" value="TreeGrafter"/>
</dbReference>
<dbReference type="GeneID" id="100159537"/>
<comment type="function">
    <text evidence="6">Catalyzes the hydrolysis of queuosine 5'-phosphate, releasing the nucleobase queuine (q). Is required for salvage of queuine from exogenous queuosine (Q) that is imported and then converted to queuosine 5'-phosphate intracellularly.</text>
</comment>
<evidence type="ECO:0000256" key="2">
    <source>
        <dbReference type="ARBA" id="ARBA00035119"/>
    </source>
</evidence>
<reference evidence="7" key="2">
    <citation type="submission" date="2022-06" db="UniProtKB">
        <authorList>
            <consortium name="EnsemblMetazoa"/>
        </authorList>
    </citation>
    <scope>IDENTIFICATION</scope>
</reference>
<dbReference type="AlphaFoldDB" id="A0A8R2B5I5"/>
<dbReference type="EnsemblMetazoa" id="XM_008184265.3">
    <property type="protein sequence ID" value="XP_008182487.1"/>
    <property type="gene ID" value="LOC100159537"/>
</dbReference>
<name>A0A8R2B5I5_ACYPI</name>
<evidence type="ECO:0000313" key="7">
    <source>
        <dbReference type="EnsemblMetazoa" id="XP_008182488.1"/>
    </source>
</evidence>
<dbReference type="EC" id="3.2.2.-" evidence="6"/>
<comment type="catalytic activity">
    <reaction evidence="5 6">
        <text>queuosine 5'-phosphate + H2O = queuine + D-ribose 5-phosphate</text>
        <dbReference type="Rhea" id="RHEA:75387"/>
        <dbReference type="ChEBI" id="CHEBI:15377"/>
        <dbReference type="ChEBI" id="CHEBI:17433"/>
        <dbReference type="ChEBI" id="CHEBI:78346"/>
        <dbReference type="ChEBI" id="CHEBI:194371"/>
    </reaction>
    <physiologicalReaction direction="left-to-right" evidence="5 6">
        <dbReference type="Rhea" id="RHEA:75388"/>
    </physiologicalReaction>
</comment>
<reference evidence="8" key="1">
    <citation type="submission" date="2010-06" db="EMBL/GenBank/DDBJ databases">
        <authorList>
            <person name="Jiang H."/>
            <person name="Abraham K."/>
            <person name="Ali S."/>
            <person name="Alsbrooks S.L."/>
            <person name="Anim B.N."/>
            <person name="Anosike U.S."/>
            <person name="Attaway T."/>
            <person name="Bandaranaike D.P."/>
            <person name="Battles P.K."/>
            <person name="Bell S.N."/>
            <person name="Bell A.V."/>
            <person name="Beltran B."/>
            <person name="Bickham C."/>
            <person name="Bustamante Y."/>
            <person name="Caleb T."/>
            <person name="Canada A."/>
            <person name="Cardenas V."/>
            <person name="Carter K."/>
            <person name="Chacko J."/>
            <person name="Chandrabose M.N."/>
            <person name="Chavez D."/>
            <person name="Chavez A."/>
            <person name="Chen L."/>
            <person name="Chu H.-S."/>
            <person name="Claassen K.J."/>
            <person name="Cockrell R."/>
            <person name="Collins M."/>
            <person name="Cooper J.A."/>
            <person name="Cree A."/>
            <person name="Curry S.M."/>
            <person name="Da Y."/>
            <person name="Dao M.D."/>
            <person name="Das B."/>
            <person name="Davila M.-L."/>
            <person name="Davy-Carroll L."/>
            <person name="Denson S."/>
            <person name="Dinh H."/>
            <person name="Ebong V.E."/>
            <person name="Edwards J.R."/>
            <person name="Egan A."/>
            <person name="El-Daye J."/>
            <person name="Escobedo L."/>
            <person name="Fernandez S."/>
            <person name="Fernando P.R."/>
            <person name="Flagg N."/>
            <person name="Forbes L.D."/>
            <person name="Fowler R.G."/>
            <person name="Fu Q."/>
            <person name="Gabisi R.A."/>
            <person name="Ganer J."/>
            <person name="Garbino Pronczuk A."/>
            <person name="Garcia R.M."/>
            <person name="Garner T."/>
            <person name="Garrett T.E."/>
            <person name="Gonzalez D.A."/>
            <person name="Hamid H."/>
            <person name="Hawkins E.S."/>
            <person name="Hirani K."/>
            <person name="Hogues M.E."/>
            <person name="Hollins B."/>
            <person name="Hsiao C.-H."/>
            <person name="Jabil R."/>
            <person name="James M.L."/>
            <person name="Jhangiani S.N."/>
            <person name="Johnson B."/>
            <person name="Johnson Q."/>
            <person name="Joshi V."/>
            <person name="Kalu J.B."/>
            <person name="Kam C."/>
            <person name="Kashfia A."/>
            <person name="Keebler J."/>
            <person name="Kisamo H."/>
            <person name="Kovar C.L."/>
            <person name="Lago L.A."/>
            <person name="Lai C.-Y."/>
            <person name="Laidlaw J."/>
            <person name="Lara F."/>
            <person name="Le T.-K."/>
            <person name="Lee S.L."/>
            <person name="Legall F.H."/>
            <person name="Lemon S.J."/>
            <person name="Lewis L.R."/>
            <person name="Li B."/>
            <person name="Liu Y."/>
            <person name="Liu Y.-S."/>
            <person name="Lopez J."/>
            <person name="Lozado R.J."/>
            <person name="Lu J."/>
            <person name="Madu R.C."/>
            <person name="Maheshwari M."/>
            <person name="Maheshwari R."/>
            <person name="Malloy K."/>
            <person name="Martinez E."/>
            <person name="Mathew T."/>
            <person name="Mercado I.C."/>
            <person name="Mercado C."/>
            <person name="Meyer B."/>
            <person name="Montgomery K."/>
            <person name="Morgan M.B."/>
            <person name="Munidasa M."/>
            <person name="Nazareth L.V."/>
            <person name="Nelson J."/>
            <person name="Ng B.M."/>
            <person name="Nguyen N.B."/>
            <person name="Nguyen P.Q."/>
            <person name="Nguyen T."/>
            <person name="Obregon M."/>
            <person name="Okwuonu G.O."/>
            <person name="Onwere C.G."/>
            <person name="Orozco G."/>
            <person name="Parra A."/>
            <person name="Patel S."/>
            <person name="Patil S."/>
            <person name="Perez A."/>
            <person name="Perez Y."/>
            <person name="Pham C."/>
            <person name="Primus E.L."/>
            <person name="Pu L.-L."/>
            <person name="Puazo M."/>
            <person name="Qin X."/>
            <person name="Quiroz J.B."/>
            <person name="Reese J."/>
            <person name="Richards S."/>
            <person name="Rives C.M."/>
            <person name="Robberts R."/>
            <person name="Ruiz S.J."/>
            <person name="Ruiz M.J."/>
            <person name="Santibanez J."/>
            <person name="Schneider B.W."/>
            <person name="Sisson I."/>
            <person name="Smith M."/>
            <person name="Sodergren E."/>
            <person name="Song X.-Z."/>
            <person name="Song B.B."/>
            <person name="Summersgill H."/>
            <person name="Thelus R."/>
            <person name="Thornton R.D."/>
            <person name="Trejos Z.Y."/>
            <person name="Usmani K."/>
            <person name="Vattathil S."/>
            <person name="Villasana D."/>
            <person name="Walker D.L."/>
            <person name="Wang S."/>
            <person name="Wang K."/>
            <person name="White C.S."/>
            <person name="Williams A.C."/>
            <person name="Williamson J."/>
            <person name="Wilson K."/>
            <person name="Woghiren I.O."/>
            <person name="Woodworth J.R."/>
            <person name="Worley K.C."/>
            <person name="Wright R.A."/>
            <person name="Wu W."/>
            <person name="Young L."/>
            <person name="Zhang L."/>
            <person name="Zhang J."/>
            <person name="Zhu Y."/>
            <person name="Muzny D.M."/>
            <person name="Weinstock G."/>
            <person name="Gibbs R.A."/>
        </authorList>
    </citation>
    <scope>NUCLEOTIDE SEQUENCE [LARGE SCALE GENOMIC DNA]</scope>
    <source>
        <strain evidence="8">LSR1</strain>
    </source>
</reference>
<evidence type="ECO:0000256" key="6">
    <source>
        <dbReference type="RuleBase" id="RU365002"/>
    </source>
</evidence>
<sequence length="341" mass="39354">MIEQISEVQVLDTCQTVVSQSKDVKIISSNIPKLALKIYKLIEEEKLTLDEFKKCPLHPKNEDEEAINWIFVVDSLNFCFFDPNNKSHWTVTWKNEKYTGYFGLCAAINRAIEKGIKMTDMKTCSKLTRDQLDEILLGDDGTTLPLLQERYLCLQQSANNLLIKYKGNFVNCILEANHSAQDLLKIISKNFHHFRDESIYNNEKVAIYKRAQILIADIWSSFRGTGFGEFHDIDTITMFADYRVPQVLLYFGVLEYSDKLKDTLKQGILLKHGAPEEVEIRAASIVAVDGVVKEVKKLMAKNNIHKTCNSIMVDTYLWGYRRENADILEDTPYHKTLNIYY</sequence>
<organism evidence="7 8">
    <name type="scientific">Acyrthosiphon pisum</name>
    <name type="common">Pea aphid</name>
    <dbReference type="NCBI Taxonomy" id="7029"/>
    <lineage>
        <taxon>Eukaryota</taxon>
        <taxon>Metazoa</taxon>
        <taxon>Ecdysozoa</taxon>
        <taxon>Arthropoda</taxon>
        <taxon>Hexapoda</taxon>
        <taxon>Insecta</taxon>
        <taxon>Pterygota</taxon>
        <taxon>Neoptera</taxon>
        <taxon>Paraneoptera</taxon>
        <taxon>Hemiptera</taxon>
        <taxon>Sternorrhyncha</taxon>
        <taxon>Aphidomorpha</taxon>
        <taxon>Aphidoidea</taxon>
        <taxon>Aphididae</taxon>
        <taxon>Macrosiphini</taxon>
        <taxon>Acyrthosiphon</taxon>
    </lineage>
</organism>
<dbReference type="InterPro" id="IPR019438">
    <property type="entry name" value="Q_salvage"/>
</dbReference>
<protein>
    <recommendedName>
        <fullName evidence="3 6">Queuosine 5'-phosphate N-glycosylase/hydrolase</fullName>
        <ecNumber evidence="6">3.2.2.-</ecNumber>
    </recommendedName>
    <alternativeName>
        <fullName evidence="4 6">Queuosine-nucleotide N-glycosylase/hydrolase</fullName>
    </alternativeName>
</protein>
<keyword evidence="8" id="KW-1185">Reference proteome</keyword>
<dbReference type="RefSeq" id="XP_008182488.1">
    <property type="nucleotide sequence ID" value="XM_008184266.2"/>
</dbReference>
<dbReference type="PANTHER" id="PTHR21314:SF0">
    <property type="entry name" value="QUEUOSINE 5'-PHOSPHATE N-GLYCOSYLASE_HYDROLASE"/>
    <property type="match status" value="1"/>
</dbReference>
<dbReference type="GO" id="GO:0016787">
    <property type="term" value="F:hydrolase activity"/>
    <property type="evidence" value="ECO:0007669"/>
    <property type="project" value="UniProtKB-KW"/>
</dbReference>
<dbReference type="EnsemblMetazoa" id="XM_008184266.3">
    <property type="protein sequence ID" value="XP_008182488.1"/>
    <property type="gene ID" value="LOC100159537"/>
</dbReference>
<dbReference type="Pfam" id="PF10343">
    <property type="entry name" value="Q_salvage"/>
    <property type="match status" value="1"/>
</dbReference>
<evidence type="ECO:0000256" key="1">
    <source>
        <dbReference type="ARBA" id="ARBA00022801"/>
    </source>
</evidence>
<proteinExistence type="inferred from homology"/>
<evidence type="ECO:0000256" key="4">
    <source>
        <dbReference type="ARBA" id="ARBA00035393"/>
    </source>
</evidence>
<dbReference type="OrthoDB" id="416777at2759"/>